<feature type="compositionally biased region" description="Basic residues" evidence="1">
    <location>
        <begin position="456"/>
        <end position="465"/>
    </location>
</feature>
<reference evidence="3" key="1">
    <citation type="submission" date="2016-01" db="EMBL/GenBank/DDBJ databases">
        <title>Draft genome sequence of Thermodesulfovibrio aggregans strain TGE-P1.</title>
        <authorList>
            <person name="Sekiguchi Y."/>
            <person name="Ohashi A."/>
            <person name="Matsuura N."/>
            <person name="Tourlousse M.D."/>
        </authorList>
    </citation>
    <scope>NUCLEOTIDE SEQUENCE [LARGE SCALE GENOMIC DNA]</scope>
    <source>
        <strain evidence="3">TGE-P1</strain>
    </source>
</reference>
<dbReference type="RefSeq" id="WP_059175786.1">
    <property type="nucleotide sequence ID" value="NZ_BCNO01000001.1"/>
</dbReference>
<evidence type="ECO:0000313" key="2">
    <source>
        <dbReference type="EMBL" id="GAQ94323.1"/>
    </source>
</evidence>
<organism evidence="2 3">
    <name type="scientific">Thermodesulfovibrio aggregans</name>
    <dbReference type="NCBI Taxonomy" id="86166"/>
    <lineage>
        <taxon>Bacteria</taxon>
        <taxon>Pseudomonadati</taxon>
        <taxon>Nitrospirota</taxon>
        <taxon>Thermodesulfovibrionia</taxon>
        <taxon>Thermodesulfovibrionales</taxon>
        <taxon>Thermodesulfovibrionaceae</taxon>
        <taxon>Thermodesulfovibrio</taxon>
    </lineage>
</organism>
<sequence length="579" mass="64827">MDNKTAKGSCFLNFIIFLFSLCFISSSYGEIIAKPGTFDHYQIDAPDVFIAGNEYKIFIYALDAFGNPVTMPSESLKEYKITVTGSAVIFPDHFKANEITISGLAVKFKDEKAEEVKISLYEVNSPFPVTEKRIKILPAEINKLDIKGPASVRAGSDFEVSISGKDRFNNTVCKDFDPKDLNLFFKGDVSPQIKEIQYSPENCNVKVKLVSDKIGNIYIEADLLNKNITGKSEKIEVLNGPVNSFIVNAPETAIVDEPFDITILAIDKFNNFVKDFATQKERVIIEVQGKGYIFPTELSSYAFSEGKAKISLRYDRPEDIKILVKVSSDSSIRGESGIIKVTPPKVKRFEVISPETVIAGQRFKVKIIAYNQLDKIMSNYNLYGSTVILKTSGSGSITPNKIPPSEFINGVATVEVMYDKAEKFNIFATLEEKEIPSTEIKTTEKKVEKPKVADKKKTKKSKRTEKKSVSKGQVLDLKNISLVETKNAATLTLFIPDIDKYGGYSPKTKKEGKIMSVIVEVYPVKNKLETPVKIESDFIKEVSVSEKDNKVIANIILKKPLKYHLVKKKDELVVEFRRP</sequence>
<feature type="compositionally biased region" description="Basic and acidic residues" evidence="1">
    <location>
        <begin position="440"/>
        <end position="455"/>
    </location>
</feature>
<comment type="caution">
    <text evidence="2">The sequence shown here is derived from an EMBL/GenBank/DDBJ whole genome shotgun (WGS) entry which is preliminary data.</text>
</comment>
<protein>
    <submittedName>
        <fullName evidence="2">Uncharacterized protein</fullName>
    </submittedName>
</protein>
<feature type="region of interest" description="Disordered" evidence="1">
    <location>
        <begin position="440"/>
        <end position="468"/>
    </location>
</feature>
<dbReference type="OrthoDB" id="9810437at2"/>
<dbReference type="Proteomes" id="UP000054976">
    <property type="component" value="Unassembled WGS sequence"/>
</dbReference>
<gene>
    <name evidence="2" type="ORF">TAGGR_1502</name>
</gene>
<dbReference type="AlphaFoldDB" id="A0A0U9HMM1"/>
<dbReference type="EMBL" id="BCNO01000001">
    <property type="protein sequence ID" value="GAQ94323.1"/>
    <property type="molecule type" value="Genomic_DNA"/>
</dbReference>
<accession>A0A0U9HMM1</accession>
<name>A0A0U9HMM1_9BACT</name>
<keyword evidence="3" id="KW-1185">Reference proteome</keyword>
<proteinExistence type="predicted"/>
<evidence type="ECO:0000313" key="3">
    <source>
        <dbReference type="Proteomes" id="UP000054976"/>
    </source>
</evidence>
<dbReference type="STRING" id="86166.TAGGR_1502"/>
<evidence type="ECO:0000256" key="1">
    <source>
        <dbReference type="SAM" id="MobiDB-lite"/>
    </source>
</evidence>